<name>A0A090VPJ8_9FLAO</name>
<dbReference type="EMBL" id="BBNS01000003">
    <property type="protein sequence ID" value="GAL69896.1"/>
    <property type="molecule type" value="Genomic_DNA"/>
</dbReference>
<evidence type="ECO:0000256" key="1">
    <source>
        <dbReference type="SAM" id="Phobius"/>
    </source>
</evidence>
<accession>A0A090VPJ8</accession>
<dbReference type="Proteomes" id="UP000029646">
    <property type="component" value="Unassembled WGS sequence"/>
</dbReference>
<organism evidence="2 4">
    <name type="scientific">Jejuia pallidilutea</name>
    <dbReference type="NCBI Taxonomy" id="504487"/>
    <lineage>
        <taxon>Bacteria</taxon>
        <taxon>Pseudomonadati</taxon>
        <taxon>Bacteroidota</taxon>
        <taxon>Flavobacteriia</taxon>
        <taxon>Flavobacteriales</taxon>
        <taxon>Flavobacteriaceae</taxon>
        <taxon>Jejuia</taxon>
    </lineage>
</organism>
<gene>
    <name evidence="2" type="ORF">JCM19301_3114</name>
    <name evidence="3" type="ORF">JCM19302_791</name>
</gene>
<dbReference type="Proteomes" id="UP000029641">
    <property type="component" value="Unassembled WGS sequence"/>
</dbReference>
<reference evidence="4 5" key="1">
    <citation type="journal article" date="2014" name="Genome Announc.">
        <title>Draft Genome Sequence of Marine Flavobacterium Jejuia pallidilutea Strain 11shimoA1 and Pigmentation Mutants.</title>
        <authorList>
            <person name="Takatani N."/>
            <person name="Nakanishi M."/>
            <person name="Meirelles P."/>
            <person name="Mino S."/>
            <person name="Suda W."/>
            <person name="Oshima K."/>
            <person name="Hattori M."/>
            <person name="Ohkuma M."/>
            <person name="Hosokawa M."/>
            <person name="Miyashita K."/>
            <person name="Thompson F.L."/>
            <person name="Niwa A."/>
            <person name="Sawabe T."/>
            <person name="Sawabe T."/>
        </authorList>
    </citation>
    <scope>NUCLEOTIDE SEQUENCE [LARGE SCALE GENOMIC DNA]</scope>
    <source>
        <strain evidence="2 4">JCM 19301</strain>
        <strain evidence="3">JCM 19302</strain>
        <strain evidence="5">JCM19302</strain>
    </source>
</reference>
<evidence type="ECO:0000313" key="3">
    <source>
        <dbReference type="EMBL" id="GAL69896.1"/>
    </source>
</evidence>
<protein>
    <submittedName>
        <fullName evidence="2">Uncharacterized protein</fullName>
    </submittedName>
</protein>
<evidence type="ECO:0000313" key="2">
    <source>
        <dbReference type="EMBL" id="GAL66636.1"/>
    </source>
</evidence>
<feature type="transmembrane region" description="Helical" evidence="1">
    <location>
        <begin position="6"/>
        <end position="28"/>
    </location>
</feature>
<proteinExistence type="predicted"/>
<sequence length="37" mass="4280">MKMEVLFLWIISVPIAKVIAVLLIKSILNHILLKHIK</sequence>
<keyword evidence="1" id="KW-0472">Membrane</keyword>
<evidence type="ECO:0000313" key="4">
    <source>
        <dbReference type="Proteomes" id="UP000029641"/>
    </source>
</evidence>
<dbReference type="AlphaFoldDB" id="A0A090VPJ8"/>
<dbReference type="EMBL" id="BBNR01000005">
    <property type="protein sequence ID" value="GAL66636.1"/>
    <property type="molecule type" value="Genomic_DNA"/>
</dbReference>
<comment type="caution">
    <text evidence="2">The sequence shown here is derived from an EMBL/GenBank/DDBJ whole genome shotgun (WGS) entry which is preliminary data.</text>
</comment>
<keyword evidence="1" id="KW-0812">Transmembrane</keyword>
<keyword evidence="1" id="KW-1133">Transmembrane helix</keyword>
<evidence type="ECO:0000313" key="5">
    <source>
        <dbReference type="Proteomes" id="UP000029646"/>
    </source>
</evidence>